<protein>
    <submittedName>
        <fullName evidence="2">Uncharacterized protein</fullName>
    </submittedName>
</protein>
<keyword evidence="1" id="KW-1133">Transmembrane helix</keyword>
<sequence>VKVMKEIDYPIYSAVIMIGFVICLNYITVFDTVNYFVYHDRWPGKWNYWIPLTIILVFSYWYFTKNSRWKSVVKWGDVMPRIEKRERNIYYWIYIVISILLFLIHIYIVKENVFRLYPDDFTLPDNIHFIVR</sequence>
<evidence type="ECO:0000313" key="2">
    <source>
        <dbReference type="EMBL" id="MCG4962407.1"/>
    </source>
</evidence>
<feature type="non-terminal residue" evidence="2">
    <location>
        <position position="1"/>
    </location>
</feature>
<evidence type="ECO:0000256" key="1">
    <source>
        <dbReference type="SAM" id="Phobius"/>
    </source>
</evidence>
<organism evidence="2 3">
    <name type="scientific">Odoribacter splanchnicus</name>
    <dbReference type="NCBI Taxonomy" id="28118"/>
    <lineage>
        <taxon>Bacteria</taxon>
        <taxon>Pseudomonadati</taxon>
        <taxon>Bacteroidota</taxon>
        <taxon>Bacteroidia</taxon>
        <taxon>Bacteroidales</taxon>
        <taxon>Odoribacteraceae</taxon>
        <taxon>Odoribacter</taxon>
    </lineage>
</organism>
<gene>
    <name evidence="2" type="ORF">L0P03_21590</name>
</gene>
<feature type="transmembrane region" description="Helical" evidence="1">
    <location>
        <begin position="48"/>
        <end position="64"/>
    </location>
</feature>
<dbReference type="Proteomes" id="UP001199750">
    <property type="component" value="Unassembled WGS sequence"/>
</dbReference>
<evidence type="ECO:0000313" key="3">
    <source>
        <dbReference type="Proteomes" id="UP001199750"/>
    </source>
</evidence>
<name>A0AAW5CBJ8_9BACT</name>
<dbReference type="RefSeq" id="WP_237983088.1">
    <property type="nucleotide sequence ID" value="NZ_JAKNDJ010000116.1"/>
</dbReference>
<dbReference type="AlphaFoldDB" id="A0AAW5CBJ8"/>
<proteinExistence type="predicted"/>
<accession>A0AAW5CBJ8</accession>
<comment type="caution">
    <text evidence="2">The sequence shown here is derived from an EMBL/GenBank/DDBJ whole genome shotgun (WGS) entry which is preliminary data.</text>
</comment>
<reference evidence="2" key="1">
    <citation type="submission" date="2022-01" db="EMBL/GenBank/DDBJ databases">
        <title>Collection of gut derived symbiotic bacterial strains cultured from healthy donors.</title>
        <authorList>
            <person name="Lin H."/>
            <person name="Kohout C."/>
            <person name="Waligurski E."/>
            <person name="Pamer E.G."/>
        </authorList>
    </citation>
    <scope>NUCLEOTIDE SEQUENCE</scope>
    <source>
        <strain evidence="2">DFI.1.149</strain>
    </source>
</reference>
<dbReference type="EMBL" id="JAKNDN010000119">
    <property type="protein sequence ID" value="MCG4962407.1"/>
    <property type="molecule type" value="Genomic_DNA"/>
</dbReference>
<keyword evidence="1" id="KW-0812">Transmembrane</keyword>
<keyword evidence="1" id="KW-0472">Membrane</keyword>
<feature type="transmembrane region" description="Helical" evidence="1">
    <location>
        <begin position="9"/>
        <end position="28"/>
    </location>
</feature>
<feature type="transmembrane region" description="Helical" evidence="1">
    <location>
        <begin position="89"/>
        <end position="108"/>
    </location>
</feature>